<dbReference type="Pfam" id="PF01112">
    <property type="entry name" value="Asparaginase_2"/>
    <property type="match status" value="1"/>
</dbReference>
<comment type="catalytic activity">
    <reaction evidence="1">
        <text>Cleavage of a beta-linked Asp residue from the N-terminus of a polypeptide.</text>
        <dbReference type="EC" id="3.4.19.5"/>
    </reaction>
</comment>
<feature type="region of interest" description="Disordered" evidence="7">
    <location>
        <begin position="184"/>
        <end position="204"/>
    </location>
</feature>
<accession>A0ABP1Q6W1</accession>
<dbReference type="PANTHER" id="PTHR10188:SF41">
    <property type="entry name" value="ISOASPARTYL PEPTIDASE_L-ASPARAGINASE"/>
    <property type="match status" value="1"/>
</dbReference>
<sequence>MICAIPVVNYKLLYVRIILVLIKMKTKLALIVHGGAGTVAQSRHPQKLAGVQQALRAGYEVLKATNNPVDAVEASIKVMELDEAFNAGYGSMLTCNGEVEMDAILIRGSDLKAGAVGAMKNVAHPISVCKAIMEKTPHVLLVGDGAEQFAKEHGFPVTVTTSEQLTAPRARNLLERVLAKQTVASTEASDSSHDDAPKSLSKGEGGTVGAVAINTFGEIAAGTSTGGIAAKLPGRVGDTPIIGGGTFCDDAICGAGATGLGEAIMRTCVCSRIANALEKGEEPNQACLSALEFMTSRIPEGDGGAIVLTKDGEVGFNFNSNQMSWAYIKQDENVIHYGIEKGDDFTVPYSDS</sequence>
<comment type="caution">
    <text evidence="8">The sequence shown here is derived from an EMBL/GenBank/DDBJ whole genome shotgun (WGS) entry which is preliminary data.</text>
</comment>
<keyword evidence="4" id="KW-0378">Hydrolase</keyword>
<dbReference type="Gene3D" id="3.60.20.30">
    <property type="entry name" value="(Glycosyl)asparaginase"/>
    <property type="match status" value="1"/>
</dbReference>
<dbReference type="SUPFAM" id="SSF56235">
    <property type="entry name" value="N-terminal nucleophile aminohydrolases (Ntn hydrolases)"/>
    <property type="match status" value="1"/>
</dbReference>
<protein>
    <recommendedName>
        <fullName evidence="10">Isoaspartyl peptidase/L-asparaginase</fullName>
    </recommendedName>
</protein>
<evidence type="ECO:0000256" key="3">
    <source>
        <dbReference type="ARBA" id="ARBA00022670"/>
    </source>
</evidence>
<evidence type="ECO:0000313" key="8">
    <source>
        <dbReference type="EMBL" id="CAL8088831.1"/>
    </source>
</evidence>
<dbReference type="Proteomes" id="UP001642540">
    <property type="component" value="Unassembled WGS sequence"/>
</dbReference>
<evidence type="ECO:0000256" key="6">
    <source>
        <dbReference type="ARBA" id="ARBA00049366"/>
    </source>
</evidence>
<dbReference type="PANTHER" id="PTHR10188">
    <property type="entry name" value="L-ASPARAGINASE"/>
    <property type="match status" value="1"/>
</dbReference>
<dbReference type="InterPro" id="IPR029055">
    <property type="entry name" value="Ntn_hydrolases_N"/>
</dbReference>
<gene>
    <name evidence="8" type="ORF">ODALV1_LOCUS7175</name>
</gene>
<evidence type="ECO:0000256" key="7">
    <source>
        <dbReference type="SAM" id="MobiDB-lite"/>
    </source>
</evidence>
<dbReference type="InterPro" id="IPR000246">
    <property type="entry name" value="Peptidase_T2"/>
</dbReference>
<proteinExistence type="inferred from homology"/>
<evidence type="ECO:0000313" key="9">
    <source>
        <dbReference type="Proteomes" id="UP001642540"/>
    </source>
</evidence>
<comment type="catalytic activity">
    <reaction evidence="6">
        <text>L-asparagine + H2O = L-aspartate + NH4(+)</text>
        <dbReference type="Rhea" id="RHEA:21016"/>
        <dbReference type="ChEBI" id="CHEBI:15377"/>
        <dbReference type="ChEBI" id="CHEBI:28938"/>
        <dbReference type="ChEBI" id="CHEBI:29991"/>
        <dbReference type="ChEBI" id="CHEBI:58048"/>
        <dbReference type="EC" id="3.5.1.1"/>
    </reaction>
</comment>
<dbReference type="CDD" id="cd04702">
    <property type="entry name" value="ASRGL1_like"/>
    <property type="match status" value="1"/>
</dbReference>
<reference evidence="8 9" key="1">
    <citation type="submission" date="2024-08" db="EMBL/GenBank/DDBJ databases">
        <authorList>
            <person name="Cucini C."/>
            <person name="Frati F."/>
        </authorList>
    </citation>
    <scope>NUCLEOTIDE SEQUENCE [LARGE SCALE GENOMIC DNA]</scope>
</reference>
<dbReference type="EMBL" id="CAXLJM020000023">
    <property type="protein sequence ID" value="CAL8088831.1"/>
    <property type="molecule type" value="Genomic_DNA"/>
</dbReference>
<evidence type="ECO:0000256" key="4">
    <source>
        <dbReference type="ARBA" id="ARBA00022801"/>
    </source>
</evidence>
<comment type="similarity">
    <text evidence="2">Belongs to the Ntn-hydrolase family.</text>
</comment>
<organism evidence="8 9">
    <name type="scientific">Orchesella dallaii</name>
    <dbReference type="NCBI Taxonomy" id="48710"/>
    <lineage>
        <taxon>Eukaryota</taxon>
        <taxon>Metazoa</taxon>
        <taxon>Ecdysozoa</taxon>
        <taxon>Arthropoda</taxon>
        <taxon>Hexapoda</taxon>
        <taxon>Collembola</taxon>
        <taxon>Entomobryomorpha</taxon>
        <taxon>Entomobryoidea</taxon>
        <taxon>Orchesellidae</taxon>
        <taxon>Orchesellinae</taxon>
        <taxon>Orchesella</taxon>
    </lineage>
</organism>
<keyword evidence="3" id="KW-0645">Protease</keyword>
<dbReference type="InterPro" id="IPR033844">
    <property type="entry name" value="ASRGL1_meta"/>
</dbReference>
<name>A0ABP1Q6W1_9HEXA</name>
<evidence type="ECO:0008006" key="10">
    <source>
        <dbReference type="Google" id="ProtNLM"/>
    </source>
</evidence>
<keyword evidence="9" id="KW-1185">Reference proteome</keyword>
<evidence type="ECO:0000256" key="2">
    <source>
        <dbReference type="ARBA" id="ARBA00010872"/>
    </source>
</evidence>
<keyword evidence="5" id="KW-0068">Autocatalytic cleavage</keyword>
<evidence type="ECO:0000256" key="1">
    <source>
        <dbReference type="ARBA" id="ARBA00000306"/>
    </source>
</evidence>
<evidence type="ECO:0000256" key="5">
    <source>
        <dbReference type="ARBA" id="ARBA00022813"/>
    </source>
</evidence>